<organism evidence="2 3">
    <name type="scientific">Candidula unifasciata</name>
    <dbReference type="NCBI Taxonomy" id="100452"/>
    <lineage>
        <taxon>Eukaryota</taxon>
        <taxon>Metazoa</taxon>
        <taxon>Spiralia</taxon>
        <taxon>Lophotrochozoa</taxon>
        <taxon>Mollusca</taxon>
        <taxon>Gastropoda</taxon>
        <taxon>Heterobranchia</taxon>
        <taxon>Euthyneura</taxon>
        <taxon>Panpulmonata</taxon>
        <taxon>Eupulmonata</taxon>
        <taxon>Stylommatophora</taxon>
        <taxon>Helicina</taxon>
        <taxon>Helicoidea</taxon>
        <taxon>Geomitridae</taxon>
        <taxon>Candidula</taxon>
    </lineage>
</organism>
<feature type="non-terminal residue" evidence="2">
    <location>
        <position position="1"/>
    </location>
</feature>
<evidence type="ECO:0000313" key="2">
    <source>
        <dbReference type="EMBL" id="CAG5125628.1"/>
    </source>
</evidence>
<reference evidence="2" key="1">
    <citation type="submission" date="2021-04" db="EMBL/GenBank/DDBJ databases">
        <authorList>
            <consortium name="Molecular Ecology Group"/>
        </authorList>
    </citation>
    <scope>NUCLEOTIDE SEQUENCE</scope>
</reference>
<dbReference type="OrthoDB" id="10065698at2759"/>
<dbReference type="AlphaFoldDB" id="A0A8S3ZBP4"/>
<feature type="region of interest" description="Disordered" evidence="1">
    <location>
        <begin position="271"/>
        <end position="299"/>
    </location>
</feature>
<protein>
    <recommendedName>
        <fullName evidence="4">Huntingtin</fullName>
    </recommendedName>
</protein>
<name>A0A8S3ZBP4_9EUPU</name>
<dbReference type="PANTHER" id="PTHR10170">
    <property type="entry name" value="HUNTINGTON DISEASE PROTEIN"/>
    <property type="match status" value="1"/>
</dbReference>
<dbReference type="GO" id="GO:0005737">
    <property type="term" value="C:cytoplasm"/>
    <property type="evidence" value="ECO:0007669"/>
    <property type="project" value="TreeGrafter"/>
</dbReference>
<feature type="non-terminal residue" evidence="2">
    <location>
        <position position="503"/>
    </location>
</feature>
<dbReference type="Pfam" id="PF20927">
    <property type="entry name" value="Htt_C-HEAT"/>
    <property type="match status" value="1"/>
</dbReference>
<gene>
    <name evidence="2" type="ORF">CUNI_LOCUS11186</name>
</gene>
<evidence type="ECO:0008006" key="4">
    <source>
        <dbReference type="Google" id="ProtNLM"/>
    </source>
</evidence>
<comment type="caution">
    <text evidence="2">The sequence shown here is derived from an EMBL/GenBank/DDBJ whole genome shotgun (WGS) entry which is preliminary data.</text>
</comment>
<sequence length="503" mass="55662">SLSACLIRACDEISELVHCLHTRLDLSVASEPRLPVFLTTTLRNIIILLARLPALNTYARTPPLVWRLGWSPTPSGELHTCLPPLPVEYLQEKDVLKEFVFRINSLGWINRQQFEESWMSLLGVLNPVSHTDHELSPEEEIEQAQGMVIAVKAITSLLLQASLVPCAGNPANGSYETRPRDKPLAFLHTRCGKKLSVIRGLIEQEIINLCAARPDRMVPQSYSGSPSDRTSLSLYECNLERELGLEDFSLGQISIESTWSLVGSLENNLSNSDTTDSLDSPRGQGDATDIAASSSSTSRGQKLASTRSVSNCGLDIHSCLQFLLELYGAWLHIDNNPKPPLMLLNSVVKSIVCLSDLFMEREQFEFMQDILLDLLKGHPVEDELITQYLVVGMCKATAVVGTEALVSERVVKLIEAGLKSTHLPTKISALHGSLYLLESGVTDLNMTLLPILTDFLVKHLTIVSQACIISQQFVATMWAVAFYIIENFSSSIKDMEFTPKVMQ</sequence>
<keyword evidence="3" id="KW-1185">Reference proteome</keyword>
<accession>A0A8S3ZBP4</accession>
<dbReference type="PANTHER" id="PTHR10170:SF10">
    <property type="entry name" value="HUNTINGTIN"/>
    <property type="match status" value="1"/>
</dbReference>
<dbReference type="EMBL" id="CAJHNH020002112">
    <property type="protein sequence ID" value="CAG5125628.1"/>
    <property type="molecule type" value="Genomic_DNA"/>
</dbReference>
<dbReference type="Proteomes" id="UP000678393">
    <property type="component" value="Unassembled WGS sequence"/>
</dbReference>
<dbReference type="InterPro" id="IPR048413">
    <property type="entry name" value="Htt_C-HEAT_rpt"/>
</dbReference>
<dbReference type="InterPro" id="IPR028426">
    <property type="entry name" value="Huntingtin_fam"/>
</dbReference>
<proteinExistence type="predicted"/>
<evidence type="ECO:0000256" key="1">
    <source>
        <dbReference type="SAM" id="MobiDB-lite"/>
    </source>
</evidence>
<feature type="compositionally biased region" description="Low complexity" evidence="1">
    <location>
        <begin position="271"/>
        <end position="298"/>
    </location>
</feature>
<evidence type="ECO:0000313" key="3">
    <source>
        <dbReference type="Proteomes" id="UP000678393"/>
    </source>
</evidence>